<dbReference type="InterPro" id="IPR011009">
    <property type="entry name" value="Kinase-like_dom_sf"/>
</dbReference>
<reference evidence="2" key="1">
    <citation type="journal article" date="2020" name="mSystems">
        <title>Genome- and Community-Level Interaction Insights into Carbon Utilization and Element Cycling Functions of Hydrothermarchaeota in Hydrothermal Sediment.</title>
        <authorList>
            <person name="Zhou Z."/>
            <person name="Liu Y."/>
            <person name="Xu W."/>
            <person name="Pan J."/>
            <person name="Luo Z.H."/>
            <person name="Li M."/>
        </authorList>
    </citation>
    <scope>NUCLEOTIDE SEQUENCE [LARGE SCALE GENOMIC DNA]</scope>
    <source>
        <strain evidence="2">SpSt-776</strain>
    </source>
</reference>
<dbReference type="GO" id="GO:0016740">
    <property type="term" value="F:transferase activity"/>
    <property type="evidence" value="ECO:0007669"/>
    <property type="project" value="UniProtKB-KW"/>
</dbReference>
<dbReference type="AlphaFoldDB" id="A0A7C3WK23"/>
<protein>
    <submittedName>
        <fullName evidence="2">Aminoglycoside phosphotransferase</fullName>
    </submittedName>
</protein>
<evidence type="ECO:0000259" key="1">
    <source>
        <dbReference type="Pfam" id="PF01636"/>
    </source>
</evidence>
<dbReference type="InterPro" id="IPR002575">
    <property type="entry name" value="Aminoglycoside_PTrfase"/>
</dbReference>
<dbReference type="Gene3D" id="3.30.200.20">
    <property type="entry name" value="Phosphorylase Kinase, domain 1"/>
    <property type="match status" value="1"/>
</dbReference>
<proteinExistence type="predicted"/>
<dbReference type="EMBL" id="DTHB01000053">
    <property type="protein sequence ID" value="HGB15211.1"/>
    <property type="molecule type" value="Genomic_DNA"/>
</dbReference>
<accession>A0A7C3WK23</accession>
<dbReference type="SUPFAM" id="SSF56112">
    <property type="entry name" value="Protein kinase-like (PK-like)"/>
    <property type="match status" value="1"/>
</dbReference>
<dbReference type="Pfam" id="PF01636">
    <property type="entry name" value="APH"/>
    <property type="match status" value="1"/>
</dbReference>
<gene>
    <name evidence="2" type="ORF">ENV62_08265</name>
</gene>
<feature type="domain" description="Aminoglycoside phosphotransferase" evidence="1">
    <location>
        <begin position="29"/>
        <end position="257"/>
    </location>
</feature>
<keyword evidence="2" id="KW-0808">Transferase</keyword>
<comment type="caution">
    <text evidence="2">The sequence shown here is derived from an EMBL/GenBank/DDBJ whole genome shotgun (WGS) entry which is preliminary data.</text>
</comment>
<sequence>MIMADLLYTRNLQEAVTRRGATLQLAQMLAGDGSDRKFFRLFGSPTLILLSHENPPGGEVNENDSYFLIGRHLWAKGVPVPEIYEYHRQEGWLLLEDLGDISLETALKGRSPDLLRYWYGQALKTLVHMQIQGAEGFDPAWCFDTPTVDRQFLLERECRYFVRAFLNQYLGLEVTFEALRPDFDRLLLSAIPEATAFYFLHRDFQSRNLFIKDGRLRMVDFQGGRLGPLGYDLAALLIDPYMALDVRQEEEFFSNYLGLLQERVSIDPQEFRETYYHLALCRNLQVLGAYGYLIKAKGKHHFARYIPPAVRGLRRRLEARPGEFPRLEKVVRSLRIGSAPPVWG</sequence>
<name>A0A7C3WK23_9BACT</name>
<dbReference type="Gene3D" id="3.90.1200.10">
    <property type="match status" value="1"/>
</dbReference>
<evidence type="ECO:0000313" key="2">
    <source>
        <dbReference type="EMBL" id="HGB15211.1"/>
    </source>
</evidence>
<organism evidence="2">
    <name type="scientific">Desulfobacca acetoxidans</name>
    <dbReference type="NCBI Taxonomy" id="60893"/>
    <lineage>
        <taxon>Bacteria</taxon>
        <taxon>Pseudomonadati</taxon>
        <taxon>Thermodesulfobacteriota</taxon>
        <taxon>Desulfobaccia</taxon>
        <taxon>Desulfobaccales</taxon>
        <taxon>Desulfobaccaceae</taxon>
        <taxon>Desulfobacca</taxon>
    </lineage>
</organism>